<reference evidence="9" key="1">
    <citation type="submission" date="2021-02" db="EMBL/GenBank/DDBJ databases">
        <authorList>
            <person name="Dougan E. K."/>
            <person name="Rhodes N."/>
            <person name="Thang M."/>
            <person name="Chan C."/>
        </authorList>
    </citation>
    <scope>NUCLEOTIDE SEQUENCE</scope>
</reference>
<dbReference type="SUPFAM" id="SSF53335">
    <property type="entry name" value="S-adenosyl-L-methionine-dependent methyltransferases"/>
    <property type="match status" value="1"/>
</dbReference>
<evidence type="ECO:0000256" key="1">
    <source>
        <dbReference type="ARBA" id="ARBA00004496"/>
    </source>
</evidence>
<feature type="region of interest" description="Disordered" evidence="6">
    <location>
        <begin position="53"/>
        <end position="78"/>
    </location>
</feature>
<dbReference type="Gene3D" id="3.40.50.150">
    <property type="entry name" value="Vaccinia Virus protein VP39"/>
    <property type="match status" value="1"/>
</dbReference>
<dbReference type="Proteomes" id="UP000654075">
    <property type="component" value="Unassembled WGS sequence"/>
</dbReference>
<evidence type="ECO:0000259" key="7">
    <source>
        <dbReference type="Pfam" id="PF10672"/>
    </source>
</evidence>
<evidence type="ECO:0000259" key="8">
    <source>
        <dbReference type="Pfam" id="PF17785"/>
    </source>
</evidence>
<comment type="subcellular location">
    <subcellularLocation>
        <location evidence="1">Cytoplasm</location>
    </subcellularLocation>
</comment>
<dbReference type="AlphaFoldDB" id="A0A813GHK1"/>
<organism evidence="9 10">
    <name type="scientific">Polarella glacialis</name>
    <name type="common">Dinoflagellate</name>
    <dbReference type="NCBI Taxonomy" id="89957"/>
    <lineage>
        <taxon>Eukaryota</taxon>
        <taxon>Sar</taxon>
        <taxon>Alveolata</taxon>
        <taxon>Dinophyceae</taxon>
        <taxon>Suessiales</taxon>
        <taxon>Suessiaceae</taxon>
        <taxon>Polarella</taxon>
    </lineage>
</organism>
<dbReference type="PANTHER" id="PTHR42873">
    <property type="entry name" value="RIBOSOMAL RNA LARGE SUBUNIT METHYLTRANSFERASE"/>
    <property type="match status" value="1"/>
</dbReference>
<evidence type="ECO:0000256" key="3">
    <source>
        <dbReference type="ARBA" id="ARBA00022603"/>
    </source>
</evidence>
<feature type="region of interest" description="Disordered" evidence="6">
    <location>
        <begin position="1"/>
        <end position="24"/>
    </location>
</feature>
<dbReference type="Pfam" id="PF10672">
    <property type="entry name" value="Methyltrans_SAM"/>
    <property type="match status" value="1"/>
</dbReference>
<dbReference type="GO" id="GO:0003723">
    <property type="term" value="F:RNA binding"/>
    <property type="evidence" value="ECO:0007669"/>
    <property type="project" value="InterPro"/>
</dbReference>
<sequence>MAAILSALDSTTTTSTNTTATTTRTTSACQKLVPQCCSLACFHDGISQSSLGRSKSSVSEINNNNNSNNNSNHNMTDCNVEIPGTSQRRFRHSRENVADHYRMRLVVPLLLRWSMLAVVLVLLRGRNLAMVMVNHRPTYQSVGSIPQLWLVKDIRKTVLKDKHPWLFDRAVRGTPDVPAGGVVGVAWKKETLAFGFYDPTSPLRVRLLSWPKDGEAHPEDQRWLRQRSDDAAARRQGDSLLRCCTGVRLLNGEGDWMPGIVLDAYGSTGVVAFDGEAAEAFWRPRLPDILAAFAAAGFVLSGVLKKGGGELVWGTPPPEGSAVFEENDVKYEVDVRRGHKTGFFLDQRENRRLLRKMAAGKEVLDLFSYTGGFAVAAALGGASRTVAVDAAGPAVRACRRNYELNGLQAEVIEKGQGLGLSTSQHQLYVADCWEFLDEACRRGDSYDIVVVDPPSMAPKEQLRNKALKAYIGLNKGALKILRPGGLMISCSCSSHVTRGDLLQVVQEAARQAGRAVEIEAEGSAGSDHPARRGFPEGDYLQALYVRVLSS</sequence>
<proteinExistence type="predicted"/>
<evidence type="ECO:0000256" key="4">
    <source>
        <dbReference type="ARBA" id="ARBA00022679"/>
    </source>
</evidence>
<keyword evidence="4" id="KW-0808">Transferase</keyword>
<feature type="compositionally biased region" description="Low complexity" evidence="6">
    <location>
        <begin position="54"/>
        <end position="74"/>
    </location>
</feature>
<dbReference type="Pfam" id="PF17785">
    <property type="entry name" value="PUA_3"/>
    <property type="match status" value="1"/>
</dbReference>
<dbReference type="InterPro" id="IPR029063">
    <property type="entry name" value="SAM-dependent_MTases_sf"/>
</dbReference>
<dbReference type="InterPro" id="IPR036974">
    <property type="entry name" value="PUA_sf"/>
</dbReference>
<evidence type="ECO:0000313" key="10">
    <source>
        <dbReference type="Proteomes" id="UP000654075"/>
    </source>
</evidence>
<dbReference type="InterPro" id="IPR019614">
    <property type="entry name" value="SAM-dep_methyl-trfase"/>
</dbReference>
<accession>A0A813GHK1</accession>
<dbReference type="PANTHER" id="PTHR42873:SF1">
    <property type="entry name" value="S-ADENOSYLMETHIONINE-DEPENDENT METHYLTRANSFERASE DOMAIN-CONTAINING PROTEIN"/>
    <property type="match status" value="1"/>
</dbReference>
<keyword evidence="5" id="KW-0949">S-adenosyl-L-methionine</keyword>
<keyword evidence="3" id="KW-0489">Methyltransferase</keyword>
<comment type="caution">
    <text evidence="9">The sequence shown here is derived from an EMBL/GenBank/DDBJ whole genome shotgun (WGS) entry which is preliminary data.</text>
</comment>
<dbReference type="GO" id="GO:0008168">
    <property type="term" value="F:methyltransferase activity"/>
    <property type="evidence" value="ECO:0007669"/>
    <property type="project" value="UniProtKB-KW"/>
</dbReference>
<gene>
    <name evidence="9" type="ORF">PGLA1383_LOCUS40823</name>
</gene>
<dbReference type="Gene3D" id="3.30.750.80">
    <property type="entry name" value="RNA methyltransferase domain (HRMD) like"/>
    <property type="match status" value="1"/>
</dbReference>
<dbReference type="OMA" id="YHELNLR"/>
<evidence type="ECO:0000256" key="5">
    <source>
        <dbReference type="ARBA" id="ARBA00022691"/>
    </source>
</evidence>
<dbReference type="InterPro" id="IPR041532">
    <property type="entry name" value="RlmI-like_PUA"/>
</dbReference>
<dbReference type="GO" id="GO:0032259">
    <property type="term" value="P:methylation"/>
    <property type="evidence" value="ECO:0007669"/>
    <property type="project" value="UniProtKB-KW"/>
</dbReference>
<dbReference type="Gene3D" id="2.30.130.10">
    <property type="entry name" value="PUA domain"/>
    <property type="match status" value="1"/>
</dbReference>
<name>A0A813GHK1_POLGL</name>
<dbReference type="EMBL" id="CAJNNV010028194">
    <property type="protein sequence ID" value="CAE8623579.1"/>
    <property type="molecule type" value="Genomic_DNA"/>
</dbReference>
<evidence type="ECO:0000313" key="9">
    <source>
        <dbReference type="EMBL" id="CAE8623579.1"/>
    </source>
</evidence>
<keyword evidence="2" id="KW-0963">Cytoplasm</keyword>
<keyword evidence="10" id="KW-1185">Reference proteome</keyword>
<dbReference type="OrthoDB" id="269872at2759"/>
<evidence type="ECO:0000256" key="2">
    <source>
        <dbReference type="ARBA" id="ARBA00022490"/>
    </source>
</evidence>
<dbReference type="GO" id="GO:0005737">
    <property type="term" value="C:cytoplasm"/>
    <property type="evidence" value="ECO:0007669"/>
    <property type="project" value="UniProtKB-SubCell"/>
</dbReference>
<feature type="compositionally biased region" description="Low complexity" evidence="6">
    <location>
        <begin position="10"/>
        <end position="24"/>
    </location>
</feature>
<evidence type="ECO:0008006" key="11">
    <source>
        <dbReference type="Google" id="ProtNLM"/>
    </source>
</evidence>
<protein>
    <recommendedName>
        <fullName evidence="11">S-adenosylmethionine-dependent methyltransferase domain-containing protein</fullName>
    </recommendedName>
</protein>
<evidence type="ECO:0000256" key="6">
    <source>
        <dbReference type="SAM" id="MobiDB-lite"/>
    </source>
</evidence>
<feature type="domain" description="RlmI-like PUA" evidence="8">
    <location>
        <begin position="156"/>
        <end position="210"/>
    </location>
</feature>
<dbReference type="CDD" id="cd02440">
    <property type="entry name" value="AdoMet_MTases"/>
    <property type="match status" value="1"/>
</dbReference>
<feature type="domain" description="S-adenosylmethionine-dependent methyltransferase" evidence="7">
    <location>
        <begin position="324"/>
        <end position="512"/>
    </location>
</feature>